<dbReference type="GO" id="GO:0046677">
    <property type="term" value="P:response to antibiotic"/>
    <property type="evidence" value="ECO:0007669"/>
    <property type="project" value="InterPro"/>
</dbReference>
<dbReference type="GO" id="GO:0045892">
    <property type="term" value="P:negative regulation of DNA-templated transcription"/>
    <property type="evidence" value="ECO:0007669"/>
    <property type="project" value="InterPro"/>
</dbReference>
<evidence type="ECO:0000256" key="4">
    <source>
        <dbReference type="PROSITE-ProRule" id="PRU00335"/>
    </source>
</evidence>
<evidence type="ECO:0000256" key="2">
    <source>
        <dbReference type="ARBA" id="ARBA00023125"/>
    </source>
</evidence>
<dbReference type="Gene3D" id="1.10.357.10">
    <property type="entry name" value="Tetracycline Repressor, domain 2"/>
    <property type="match status" value="1"/>
</dbReference>
<evidence type="ECO:0000256" key="1">
    <source>
        <dbReference type="ARBA" id="ARBA00023015"/>
    </source>
</evidence>
<dbReference type="AlphaFoldDB" id="A0A840F4J3"/>
<dbReference type="RefSeq" id="WP_183372276.1">
    <property type="nucleotide sequence ID" value="NZ_BAABHL010000119.1"/>
</dbReference>
<keyword evidence="7" id="KW-1185">Reference proteome</keyword>
<accession>A0A840F4J3</accession>
<feature type="DNA-binding region" description="H-T-H motif" evidence="4">
    <location>
        <begin position="29"/>
        <end position="48"/>
    </location>
</feature>
<dbReference type="Pfam" id="PF00440">
    <property type="entry name" value="TetR_N"/>
    <property type="match status" value="1"/>
</dbReference>
<keyword evidence="2 4" id="KW-0238">DNA-binding</keyword>
<keyword evidence="3" id="KW-0804">Transcription</keyword>
<gene>
    <name evidence="6" type="ORF">BKA16_003975</name>
</gene>
<organism evidence="6 7">
    <name type="scientific">Gordonia humi</name>
    <dbReference type="NCBI Taxonomy" id="686429"/>
    <lineage>
        <taxon>Bacteria</taxon>
        <taxon>Bacillati</taxon>
        <taxon>Actinomycetota</taxon>
        <taxon>Actinomycetes</taxon>
        <taxon>Mycobacteriales</taxon>
        <taxon>Gordoniaceae</taxon>
        <taxon>Gordonia</taxon>
    </lineage>
</organism>
<dbReference type="GO" id="GO:0000976">
    <property type="term" value="F:transcription cis-regulatory region binding"/>
    <property type="evidence" value="ECO:0007669"/>
    <property type="project" value="TreeGrafter"/>
</dbReference>
<dbReference type="InterPro" id="IPR003012">
    <property type="entry name" value="Tet_transcr_reg_TetR"/>
</dbReference>
<dbReference type="InterPro" id="IPR050109">
    <property type="entry name" value="HTH-type_TetR-like_transc_reg"/>
</dbReference>
<feature type="domain" description="HTH tetR-type" evidence="5">
    <location>
        <begin position="6"/>
        <end position="66"/>
    </location>
</feature>
<dbReference type="Proteomes" id="UP000551501">
    <property type="component" value="Unassembled WGS sequence"/>
</dbReference>
<dbReference type="InterPro" id="IPR001647">
    <property type="entry name" value="HTH_TetR"/>
</dbReference>
<evidence type="ECO:0000313" key="7">
    <source>
        <dbReference type="Proteomes" id="UP000551501"/>
    </source>
</evidence>
<protein>
    <submittedName>
        <fullName evidence="6">AcrR family transcriptional regulator</fullName>
    </submittedName>
</protein>
<sequence length="214" mass="23197">MGRRPLIQRDAVARTAVEIVDEDGPGALSLERIATRMGVRAPSLYNHFADKTEILAEAARLIVLETPDQGDVVDGDWVSWLVEGAVAFRGALLAHARSVPMVVENFPQRLLERLYARHCRILSDNGVPIADQMFIVESVHRMTIGSAMCAATGRPAMAPPHDPELFDTEVVADLESGRWTDDRLFVAALRALLDGVRAGHGTPVGRGVDTGGRA</sequence>
<dbReference type="InterPro" id="IPR036271">
    <property type="entry name" value="Tet_transcr_reg_TetR-rel_C_sf"/>
</dbReference>
<dbReference type="PROSITE" id="PS50977">
    <property type="entry name" value="HTH_TETR_2"/>
    <property type="match status" value="1"/>
</dbReference>
<dbReference type="SUPFAM" id="SSF46689">
    <property type="entry name" value="Homeodomain-like"/>
    <property type="match status" value="1"/>
</dbReference>
<keyword evidence="1" id="KW-0805">Transcription regulation</keyword>
<dbReference type="PANTHER" id="PTHR30055">
    <property type="entry name" value="HTH-TYPE TRANSCRIPTIONAL REGULATOR RUTR"/>
    <property type="match status" value="1"/>
</dbReference>
<dbReference type="GO" id="GO:0003700">
    <property type="term" value="F:DNA-binding transcription factor activity"/>
    <property type="evidence" value="ECO:0007669"/>
    <property type="project" value="TreeGrafter"/>
</dbReference>
<comment type="caution">
    <text evidence="6">The sequence shown here is derived from an EMBL/GenBank/DDBJ whole genome shotgun (WGS) entry which is preliminary data.</text>
</comment>
<dbReference type="PRINTS" id="PR00455">
    <property type="entry name" value="HTHTETR"/>
</dbReference>
<evidence type="ECO:0000259" key="5">
    <source>
        <dbReference type="PROSITE" id="PS50977"/>
    </source>
</evidence>
<reference evidence="6 7" key="1">
    <citation type="submission" date="2020-08" db="EMBL/GenBank/DDBJ databases">
        <title>Sequencing the genomes of 1000 actinobacteria strains.</title>
        <authorList>
            <person name="Klenk H.-P."/>
        </authorList>
    </citation>
    <scope>NUCLEOTIDE SEQUENCE [LARGE SCALE GENOMIC DNA]</scope>
    <source>
        <strain evidence="6 7">DSM 45298</strain>
    </source>
</reference>
<evidence type="ECO:0000256" key="3">
    <source>
        <dbReference type="ARBA" id="ARBA00023163"/>
    </source>
</evidence>
<name>A0A840F4J3_9ACTN</name>
<dbReference type="PRINTS" id="PR00400">
    <property type="entry name" value="TETREPRESSOR"/>
</dbReference>
<evidence type="ECO:0000313" key="6">
    <source>
        <dbReference type="EMBL" id="MBB4137423.1"/>
    </source>
</evidence>
<dbReference type="SUPFAM" id="SSF48498">
    <property type="entry name" value="Tetracyclin repressor-like, C-terminal domain"/>
    <property type="match status" value="1"/>
</dbReference>
<dbReference type="InterPro" id="IPR009057">
    <property type="entry name" value="Homeodomain-like_sf"/>
</dbReference>
<dbReference type="EMBL" id="JACIFP010000001">
    <property type="protein sequence ID" value="MBB4137423.1"/>
    <property type="molecule type" value="Genomic_DNA"/>
</dbReference>
<proteinExistence type="predicted"/>
<dbReference type="PANTHER" id="PTHR30055:SF151">
    <property type="entry name" value="TRANSCRIPTIONAL REGULATORY PROTEIN"/>
    <property type="match status" value="1"/>
</dbReference>